<gene>
    <name evidence="4" type="ORF">O0R41_14715</name>
</gene>
<dbReference type="InterPro" id="IPR002347">
    <property type="entry name" value="SDR_fam"/>
</dbReference>
<comment type="caution">
    <text evidence="4">The sequence shown here is derived from an EMBL/GenBank/DDBJ whole genome shotgun (WGS) entry which is preliminary data.</text>
</comment>
<accession>A0ABU3ZZA1</accession>
<proteinExistence type="inferred from homology"/>
<dbReference type="EMBL" id="JAPTHD010000006">
    <property type="protein sequence ID" value="MDV5824856.1"/>
    <property type="molecule type" value="Genomic_DNA"/>
</dbReference>
<evidence type="ECO:0000256" key="2">
    <source>
        <dbReference type="ARBA" id="ARBA00023002"/>
    </source>
</evidence>
<dbReference type="Gene3D" id="3.40.50.720">
    <property type="entry name" value="NAD(P)-binding Rossmann-like Domain"/>
    <property type="match status" value="1"/>
</dbReference>
<evidence type="ECO:0000256" key="3">
    <source>
        <dbReference type="SAM" id="MobiDB-lite"/>
    </source>
</evidence>
<dbReference type="RefSeq" id="WP_317517500.1">
    <property type="nucleotide sequence ID" value="NZ_JAPTHD010000006.1"/>
</dbReference>
<organism evidence="4 5">
    <name type="scientific">Sphingobium naphthae</name>
    <dbReference type="NCBI Taxonomy" id="1886786"/>
    <lineage>
        <taxon>Bacteria</taxon>
        <taxon>Pseudomonadati</taxon>
        <taxon>Pseudomonadota</taxon>
        <taxon>Alphaproteobacteria</taxon>
        <taxon>Sphingomonadales</taxon>
        <taxon>Sphingomonadaceae</taxon>
        <taxon>Sphingobium</taxon>
    </lineage>
</organism>
<dbReference type="PANTHER" id="PTHR43180:SF66">
    <property type="entry name" value="SHORT-CHAIN DEHYDROGENASE_REDUCTASE FAMILY PROTEIN"/>
    <property type="match status" value="1"/>
</dbReference>
<dbReference type="NCBIfam" id="NF005559">
    <property type="entry name" value="PRK07231.1"/>
    <property type="match status" value="1"/>
</dbReference>
<dbReference type="PRINTS" id="PR00081">
    <property type="entry name" value="GDHRDH"/>
</dbReference>
<dbReference type="SUPFAM" id="SSF51735">
    <property type="entry name" value="NAD(P)-binding Rossmann-fold domains"/>
    <property type="match status" value="1"/>
</dbReference>
<reference evidence="5" key="1">
    <citation type="journal article" date="2022" name="J Environ Chem Eng">
        <title>Biodegradation of petroleum oil using a constructed nonpathogenic and heavy metal-tolerant bacterial consortium isolated from marine sponges.</title>
        <authorList>
            <person name="Dechsakulwatana C."/>
            <person name="Rungsihiranrut A."/>
            <person name="Muangchinda C."/>
            <person name="Ningthoujam R."/>
            <person name="Klankeo P."/>
            <person name="Pinyakong O."/>
        </authorList>
    </citation>
    <scope>NUCLEOTIDE SEQUENCE [LARGE SCALE GENOMIC DNA]</scope>
    <source>
        <strain evidence="5">MO2-4</strain>
    </source>
</reference>
<keyword evidence="5" id="KW-1185">Reference proteome</keyword>
<evidence type="ECO:0000313" key="5">
    <source>
        <dbReference type="Proteomes" id="UP001185984"/>
    </source>
</evidence>
<protein>
    <submittedName>
        <fullName evidence="4">SDR family NAD(P)-dependent oxidoreductase</fullName>
    </submittedName>
</protein>
<name>A0ABU3ZZA1_9SPHN</name>
<evidence type="ECO:0000256" key="1">
    <source>
        <dbReference type="ARBA" id="ARBA00006484"/>
    </source>
</evidence>
<dbReference type="CDD" id="cd05233">
    <property type="entry name" value="SDR_c"/>
    <property type="match status" value="1"/>
</dbReference>
<feature type="region of interest" description="Disordered" evidence="3">
    <location>
        <begin position="251"/>
        <end position="271"/>
    </location>
</feature>
<sequence length="271" mass="27350">MTLPLAGKVAIVTGAASGIGRATARRFAGAGARLIAFDRSDAVRDVAAQIEGDGHSALAVTGDAGSEADIAALVDMAERQLGRLDIFHANAGISGQAAGGFFDATPDIWMETLRINLIGPFLAVKHGAPAIARAGGGAILCTASVAGLRSGAGPAHYSASKAGVINLVQTAAQQLAGSGVRINAICPGLIETRMTKSAYDRARAAGKLDKIGQLNPLLRGGEPEEIAEVALFLASDAASYIHGQAIAVDGGLSSSHPTARRPGDLRAGAAW</sequence>
<dbReference type="PRINTS" id="PR00080">
    <property type="entry name" value="SDRFAMILY"/>
</dbReference>
<dbReference type="Proteomes" id="UP001185984">
    <property type="component" value="Unassembled WGS sequence"/>
</dbReference>
<comment type="similarity">
    <text evidence="1">Belongs to the short-chain dehydrogenases/reductases (SDR) family.</text>
</comment>
<dbReference type="Pfam" id="PF13561">
    <property type="entry name" value="adh_short_C2"/>
    <property type="match status" value="1"/>
</dbReference>
<dbReference type="InterPro" id="IPR036291">
    <property type="entry name" value="NAD(P)-bd_dom_sf"/>
</dbReference>
<evidence type="ECO:0000313" key="4">
    <source>
        <dbReference type="EMBL" id="MDV5824856.1"/>
    </source>
</evidence>
<dbReference type="PANTHER" id="PTHR43180">
    <property type="entry name" value="3-OXOACYL-(ACYL-CARRIER-PROTEIN) REDUCTASE (AFU_ORTHOLOGUE AFUA_6G11210)"/>
    <property type="match status" value="1"/>
</dbReference>
<keyword evidence="2" id="KW-0560">Oxidoreductase</keyword>